<dbReference type="GO" id="GO:0043770">
    <property type="term" value="F:demethylmenaquinone methyltransferase activity"/>
    <property type="evidence" value="ECO:0007669"/>
    <property type="project" value="UniProtKB-EC"/>
</dbReference>
<feature type="domain" description="Methyltransferase" evidence="3">
    <location>
        <begin position="55"/>
        <end position="146"/>
    </location>
</feature>
<dbReference type="EMBL" id="CP104013">
    <property type="protein sequence ID" value="UYP48209.1"/>
    <property type="molecule type" value="Genomic_DNA"/>
</dbReference>
<dbReference type="PANTHER" id="PTHR43861:SF1">
    <property type="entry name" value="TRANS-ACONITATE 2-METHYLTRANSFERASE"/>
    <property type="match status" value="1"/>
</dbReference>
<evidence type="ECO:0000256" key="1">
    <source>
        <dbReference type="ARBA" id="ARBA00022603"/>
    </source>
</evidence>
<organism evidence="4 5">
    <name type="scientific">Candidatus Lokiarchaeum ossiferum</name>
    <dbReference type="NCBI Taxonomy" id="2951803"/>
    <lineage>
        <taxon>Archaea</taxon>
        <taxon>Promethearchaeati</taxon>
        <taxon>Promethearchaeota</taxon>
        <taxon>Promethearchaeia</taxon>
        <taxon>Promethearchaeales</taxon>
        <taxon>Promethearchaeaceae</taxon>
        <taxon>Candidatus Lokiarchaeum</taxon>
    </lineage>
</organism>
<dbReference type="PANTHER" id="PTHR43861">
    <property type="entry name" value="TRANS-ACONITATE 2-METHYLTRANSFERASE-RELATED"/>
    <property type="match status" value="1"/>
</dbReference>
<dbReference type="Gene3D" id="3.40.50.150">
    <property type="entry name" value="Vaccinia Virus protein VP39"/>
    <property type="match status" value="1"/>
</dbReference>
<dbReference type="EC" id="2.1.1.163" evidence="4"/>
<accession>A0ABY6I0H8</accession>
<dbReference type="Pfam" id="PF13649">
    <property type="entry name" value="Methyltransf_25"/>
    <property type="match status" value="1"/>
</dbReference>
<proteinExistence type="predicted"/>
<sequence length="217" mass="25278">MKNIDLNDVHENTRKSYNLISEKYHELFQNELDDKPYDRQILTNFAGLFTEKAKILDAGCGPSFHIGNFLVNLDLEVVGVDISDRCIQMAQNLYPSIDFYRMNLIDLKFENETFDGIIAYYSIIDTPKKSIPAIFQEFYRILRPNGKLLVVVKEGKAEEYLEEVFEIPTHLYFSQFQVEELHELFKKGGFDIEFSETRKPNPSEIKISRIYVLGGKK</sequence>
<protein>
    <submittedName>
        <fullName evidence="4">2-methoxy-6-polyprenyl-1,4-benzoquinol methylase, mitochondrial</fullName>
        <ecNumber evidence="4">2.1.1.163</ecNumber>
    </submittedName>
</protein>
<dbReference type="SUPFAM" id="SSF53335">
    <property type="entry name" value="S-adenosyl-L-methionine-dependent methyltransferases"/>
    <property type="match status" value="1"/>
</dbReference>
<dbReference type="CDD" id="cd02440">
    <property type="entry name" value="AdoMet_MTases"/>
    <property type="match status" value="1"/>
</dbReference>
<keyword evidence="5" id="KW-1185">Reference proteome</keyword>
<reference evidence="4" key="1">
    <citation type="submission" date="2022-09" db="EMBL/GenBank/DDBJ databases">
        <title>Actin cytoskeleton and complex cell architecture in an #Asgard archaeon.</title>
        <authorList>
            <person name="Ponce Toledo R.I."/>
            <person name="Schleper C."/>
            <person name="Rodrigues Oliveira T."/>
            <person name="Wollweber F."/>
            <person name="Xu J."/>
            <person name="Rittmann S."/>
            <person name="Klingl A."/>
            <person name="Pilhofer M."/>
        </authorList>
    </citation>
    <scope>NUCLEOTIDE SEQUENCE</scope>
    <source>
        <strain evidence="4">B-35</strain>
    </source>
</reference>
<dbReference type="Proteomes" id="UP001208689">
    <property type="component" value="Chromosome"/>
</dbReference>
<name>A0ABY6I0H8_9ARCH</name>
<keyword evidence="1 4" id="KW-0489">Methyltransferase</keyword>
<evidence type="ECO:0000313" key="5">
    <source>
        <dbReference type="Proteomes" id="UP001208689"/>
    </source>
</evidence>
<evidence type="ECO:0000256" key="2">
    <source>
        <dbReference type="ARBA" id="ARBA00022679"/>
    </source>
</evidence>
<gene>
    <name evidence="4" type="ORF">NEF87_004494</name>
</gene>
<evidence type="ECO:0000259" key="3">
    <source>
        <dbReference type="Pfam" id="PF13649"/>
    </source>
</evidence>
<dbReference type="InterPro" id="IPR029063">
    <property type="entry name" value="SAM-dependent_MTases_sf"/>
</dbReference>
<keyword evidence="2 4" id="KW-0808">Transferase</keyword>
<dbReference type="GO" id="GO:0032259">
    <property type="term" value="P:methylation"/>
    <property type="evidence" value="ECO:0007669"/>
    <property type="project" value="UniProtKB-KW"/>
</dbReference>
<evidence type="ECO:0000313" key="4">
    <source>
        <dbReference type="EMBL" id="UYP48209.1"/>
    </source>
</evidence>
<dbReference type="InterPro" id="IPR041698">
    <property type="entry name" value="Methyltransf_25"/>
</dbReference>